<sequence>MGAAAKSSLTGKLWTLRCQPDEGHNRVVQALGLSHYLAPLLASRKLCGAGETRQFLAPRLKDLADPYDLLDMRVAVERLAEALERGEKIAVFGDYDVDGATSSALLMRYFHELGVALRVYIPNRLTEGYGPSVGAMRTLAEEGVSLVITVDCGITAFEPLQEAKALGLAVIITDHHQAREQLPEALAVINPNRQDEPFPYKELAGVGVAFYLVMALNRLLRERGWFNKGRQEPVLKPLLDLVAVGTVADVAGMRGLNRALVTTGLHVLSERSNPGLAALMQVVGIGEEVKELTSTHIGFQLGPRLNAGGRLGQGALGYQLLSCHDQAQALPIAQTLDASNKERQEIERTLLKQAMDQVEAENQPILRRGLVVAGEGWHAGVIGIVASRLCDKYSKPALVIAIDAETGVGKGSGRSIPGINLLAAIEAGAAHLEHFGGHKVAAGLTIQREKIPAFMEAFEDHLTRHYQASAFFPRLTVDAELPLDELDFAVARQIQSFSPFGPGNPEPIFILPRVSLRGIKVLKERHLAMSIVCPRTHQQIEAIGFRMAPGPIVDAIQAGDVAVWDVAGKLTIETWRGREKMKLQLSDVRAAG</sequence>
<evidence type="ECO:0000256" key="5">
    <source>
        <dbReference type="ARBA" id="ARBA00022839"/>
    </source>
</evidence>
<dbReference type="GO" id="GO:0003676">
    <property type="term" value="F:nucleic acid binding"/>
    <property type="evidence" value="ECO:0007669"/>
    <property type="project" value="InterPro"/>
</dbReference>
<dbReference type="STRING" id="156889.Mmc1_1758"/>
<dbReference type="Gene3D" id="3.10.310.30">
    <property type="match status" value="1"/>
</dbReference>
<evidence type="ECO:0000313" key="10">
    <source>
        <dbReference type="Proteomes" id="UP000002586"/>
    </source>
</evidence>
<evidence type="ECO:0000259" key="8">
    <source>
        <dbReference type="Pfam" id="PF17768"/>
    </source>
</evidence>
<dbReference type="OrthoDB" id="9809852at2"/>
<reference evidence="9 10" key="2">
    <citation type="journal article" date="2012" name="Int. J. Syst. Evol. Microbiol.">
        <title>Magnetococcus marinus gen. nov., sp. nov., a marine, magnetotactic bacterium that represents a novel lineage (Magnetococcaceae fam. nov.; Magnetococcales ord. nov.) at the base of the Alphaproteobacteria.</title>
        <authorList>
            <person name="Bazylinski D.A."/>
            <person name="Williams T.J."/>
            <person name="Lefevre C.T."/>
            <person name="Berg R.J."/>
            <person name="Zhang C.L."/>
            <person name="Bowser S.S."/>
            <person name="Dean A.J."/>
            <person name="Beveridge T.J."/>
        </authorList>
    </citation>
    <scope>NUCLEOTIDE SEQUENCE [LARGE SCALE GENOMIC DNA]</scope>
    <source>
        <strain evidence="10">ATCC BAA-1437 / JCM 17883 / MC-1</strain>
    </source>
</reference>
<reference evidence="10" key="1">
    <citation type="journal article" date="2009" name="Appl. Environ. Microbiol.">
        <title>Complete genome sequence of the chemolithoautotrophic marine magnetotactic coccus strain MC-1.</title>
        <authorList>
            <person name="Schubbe S."/>
            <person name="Williams T.J."/>
            <person name="Xie G."/>
            <person name="Kiss H.E."/>
            <person name="Brettin T.S."/>
            <person name="Martinez D."/>
            <person name="Ross C.A."/>
            <person name="Schuler D."/>
            <person name="Cox B.L."/>
            <person name="Nealson K.H."/>
            <person name="Bazylinski D.A."/>
        </authorList>
    </citation>
    <scope>NUCLEOTIDE SEQUENCE [LARGE SCALE GENOMIC DNA]</scope>
    <source>
        <strain evidence="10">ATCC BAA-1437 / JCM 17883 / MC-1</strain>
    </source>
</reference>
<proteinExistence type="inferred from homology"/>
<name>A0L8H3_MAGMM</name>
<feature type="domain" description="DHHA1" evidence="7">
    <location>
        <begin position="371"/>
        <end position="461"/>
    </location>
</feature>
<protein>
    <recommendedName>
        <fullName evidence="2">Single-stranded-DNA-specific exonuclease RecJ</fullName>
    </recommendedName>
</protein>
<dbReference type="Pfam" id="PF01368">
    <property type="entry name" value="DHH"/>
    <property type="match status" value="1"/>
</dbReference>
<dbReference type="InterPro" id="IPR041122">
    <property type="entry name" value="RecJ_OB"/>
</dbReference>
<dbReference type="EMBL" id="CP000471">
    <property type="protein sequence ID" value="ABK44266.1"/>
    <property type="molecule type" value="Genomic_DNA"/>
</dbReference>
<dbReference type="InterPro" id="IPR004610">
    <property type="entry name" value="RecJ"/>
</dbReference>
<dbReference type="eggNOG" id="COG0608">
    <property type="taxonomic scope" value="Bacteria"/>
</dbReference>
<dbReference type="PANTHER" id="PTHR30255:SF2">
    <property type="entry name" value="SINGLE-STRANDED-DNA-SPECIFIC EXONUCLEASE RECJ"/>
    <property type="match status" value="1"/>
</dbReference>
<evidence type="ECO:0000256" key="4">
    <source>
        <dbReference type="ARBA" id="ARBA00022801"/>
    </source>
</evidence>
<dbReference type="Pfam" id="PF02272">
    <property type="entry name" value="DHHA1"/>
    <property type="match status" value="1"/>
</dbReference>
<dbReference type="NCBIfam" id="TIGR00644">
    <property type="entry name" value="recJ"/>
    <property type="match status" value="1"/>
</dbReference>
<dbReference type="GO" id="GO:0006281">
    <property type="term" value="P:DNA repair"/>
    <property type="evidence" value="ECO:0007669"/>
    <property type="project" value="InterPro"/>
</dbReference>
<dbReference type="Proteomes" id="UP000002586">
    <property type="component" value="Chromosome"/>
</dbReference>
<dbReference type="RefSeq" id="WP_011713414.1">
    <property type="nucleotide sequence ID" value="NC_008576.1"/>
</dbReference>
<dbReference type="GO" id="GO:0008409">
    <property type="term" value="F:5'-3' exonuclease activity"/>
    <property type="evidence" value="ECO:0007669"/>
    <property type="project" value="InterPro"/>
</dbReference>
<feature type="domain" description="RecJ OB" evidence="8">
    <location>
        <begin position="477"/>
        <end position="587"/>
    </location>
</feature>
<keyword evidence="3" id="KW-0540">Nuclease</keyword>
<keyword evidence="5 9" id="KW-0269">Exonuclease</keyword>
<organism evidence="9 10">
    <name type="scientific">Magnetococcus marinus (strain ATCC BAA-1437 / JCM 17883 / MC-1)</name>
    <dbReference type="NCBI Taxonomy" id="156889"/>
    <lineage>
        <taxon>Bacteria</taxon>
        <taxon>Pseudomonadati</taxon>
        <taxon>Pseudomonadota</taxon>
        <taxon>Magnetococcia</taxon>
        <taxon>Magnetococcales</taxon>
        <taxon>Magnetococcaceae</taxon>
        <taxon>Magnetococcus</taxon>
    </lineage>
</organism>
<dbReference type="SUPFAM" id="SSF64182">
    <property type="entry name" value="DHH phosphoesterases"/>
    <property type="match status" value="1"/>
</dbReference>
<dbReference type="PANTHER" id="PTHR30255">
    <property type="entry name" value="SINGLE-STRANDED-DNA-SPECIFIC EXONUCLEASE RECJ"/>
    <property type="match status" value="1"/>
</dbReference>
<dbReference type="Gene3D" id="3.90.1640.30">
    <property type="match status" value="1"/>
</dbReference>
<dbReference type="HOGENOM" id="CLU_009736_5_1_5"/>
<dbReference type="KEGG" id="mgm:Mmc1_1758"/>
<dbReference type="InterPro" id="IPR003156">
    <property type="entry name" value="DHHA1_dom"/>
</dbReference>
<evidence type="ECO:0000256" key="3">
    <source>
        <dbReference type="ARBA" id="ARBA00022722"/>
    </source>
</evidence>
<comment type="similarity">
    <text evidence="1">Belongs to the RecJ family.</text>
</comment>
<keyword evidence="10" id="KW-1185">Reference proteome</keyword>
<dbReference type="InterPro" id="IPR038763">
    <property type="entry name" value="DHH_sf"/>
</dbReference>
<feature type="domain" description="DDH" evidence="6">
    <location>
        <begin position="88"/>
        <end position="246"/>
    </location>
</feature>
<evidence type="ECO:0000259" key="7">
    <source>
        <dbReference type="Pfam" id="PF02272"/>
    </source>
</evidence>
<dbReference type="InterPro" id="IPR051673">
    <property type="entry name" value="SSDNA_exonuclease_RecJ"/>
</dbReference>
<dbReference type="GO" id="GO:0006310">
    <property type="term" value="P:DNA recombination"/>
    <property type="evidence" value="ECO:0007669"/>
    <property type="project" value="InterPro"/>
</dbReference>
<dbReference type="Pfam" id="PF17768">
    <property type="entry name" value="RecJ_OB"/>
    <property type="match status" value="1"/>
</dbReference>
<dbReference type="AlphaFoldDB" id="A0L8H3"/>
<dbReference type="InterPro" id="IPR001667">
    <property type="entry name" value="DDH_dom"/>
</dbReference>
<accession>A0L8H3</accession>
<evidence type="ECO:0000256" key="2">
    <source>
        <dbReference type="ARBA" id="ARBA00019841"/>
    </source>
</evidence>
<keyword evidence="4 9" id="KW-0378">Hydrolase</keyword>
<evidence type="ECO:0000259" key="6">
    <source>
        <dbReference type="Pfam" id="PF01368"/>
    </source>
</evidence>
<evidence type="ECO:0000256" key="1">
    <source>
        <dbReference type="ARBA" id="ARBA00005915"/>
    </source>
</evidence>
<gene>
    <name evidence="9" type="ordered locus">Mmc1_1758</name>
</gene>
<evidence type="ECO:0000313" key="9">
    <source>
        <dbReference type="EMBL" id="ABK44266.1"/>
    </source>
</evidence>